<accession>A0A387HPU1</accession>
<dbReference type="InterPro" id="IPR015815">
    <property type="entry name" value="HIBADH-related"/>
</dbReference>
<feature type="active site" evidence="3">
    <location>
        <position position="152"/>
    </location>
</feature>
<keyword evidence="6" id="KW-1185">Reference proteome</keyword>
<sequence>MGTPMATRLLDAGHSLTVWNRTAARAEGLAARGAAVAATPGDAVRCADVVISMLADPAAVAAVVTSAAPQLRPGTHWIEMSTIGPDAVRDLAGLLPEGVTLLDAPVLGSVDKAAAGELGVLVGGEADGVEKVLGALGTVTRCGPLGSAAALKLVVNTALVGGVVVVAEALALADRLGVPAAMAERTLLASALGGAARRALATEAAFATALAAKDLALATATAPLPVLGAVHDRLGAYPELAARDLARAADRIRAGG</sequence>
<dbReference type="InterPro" id="IPR036291">
    <property type="entry name" value="NAD(P)-bd_dom_sf"/>
</dbReference>
<keyword evidence="2 5" id="KW-0560">Oxidoreductase</keyword>
<protein>
    <submittedName>
        <fullName evidence="5">2-hydroxy-3-oxopropionate reductase</fullName>
        <ecNumber evidence="5">1.1.1.60</ecNumber>
    </submittedName>
</protein>
<dbReference type="InterPro" id="IPR013328">
    <property type="entry name" value="6PGD_dom2"/>
</dbReference>
<gene>
    <name evidence="5" type="primary">garR_2</name>
    <name evidence="5" type="ORF">DWB77_05297</name>
</gene>
<dbReference type="PANTHER" id="PTHR43580:SF2">
    <property type="entry name" value="CYTOKINE-LIKE NUCLEAR FACTOR N-PAC"/>
    <property type="match status" value="1"/>
</dbReference>
<dbReference type="KEGG" id="shun:DWB77_05297"/>
<evidence type="ECO:0000313" key="6">
    <source>
        <dbReference type="Proteomes" id="UP000271554"/>
    </source>
</evidence>
<dbReference type="InterPro" id="IPR051265">
    <property type="entry name" value="HIBADH-related_NP60_sf"/>
</dbReference>
<dbReference type="InterPro" id="IPR008927">
    <property type="entry name" value="6-PGluconate_DH-like_C_sf"/>
</dbReference>
<dbReference type="AlphaFoldDB" id="A0A387HPU1"/>
<dbReference type="Pfam" id="PF03446">
    <property type="entry name" value="NAD_binding_2"/>
    <property type="match status" value="1"/>
</dbReference>
<dbReference type="SUPFAM" id="SSF48179">
    <property type="entry name" value="6-phosphogluconate dehydrogenase C-terminal domain-like"/>
    <property type="match status" value="1"/>
</dbReference>
<evidence type="ECO:0000256" key="2">
    <source>
        <dbReference type="ARBA" id="ARBA00023002"/>
    </source>
</evidence>
<dbReference type="EMBL" id="CP032698">
    <property type="protein sequence ID" value="AYG83102.1"/>
    <property type="molecule type" value="Genomic_DNA"/>
</dbReference>
<name>A0A387HPU1_9ACTN</name>
<reference evidence="5 6" key="1">
    <citation type="submission" date="2018-10" db="EMBL/GenBank/DDBJ databases">
        <title>Relationship between Morphology and Antimicrobial Activity in Streptomyces.</title>
        <authorList>
            <person name="Kang H.J."/>
            <person name="Kim S.B."/>
        </authorList>
    </citation>
    <scope>NUCLEOTIDE SEQUENCE [LARGE SCALE GENOMIC DNA]</scope>
    <source>
        <strain evidence="5 6">BH38</strain>
    </source>
</reference>
<evidence type="ECO:0000256" key="1">
    <source>
        <dbReference type="ARBA" id="ARBA00009080"/>
    </source>
</evidence>
<dbReference type="Gene3D" id="1.10.1040.10">
    <property type="entry name" value="N-(1-d-carboxylethyl)-l-norvaline Dehydrogenase, domain 2"/>
    <property type="match status" value="1"/>
</dbReference>
<dbReference type="GO" id="GO:0008679">
    <property type="term" value="F:2-hydroxy-3-oxopropionate reductase activity"/>
    <property type="evidence" value="ECO:0007669"/>
    <property type="project" value="UniProtKB-EC"/>
</dbReference>
<evidence type="ECO:0000259" key="4">
    <source>
        <dbReference type="Pfam" id="PF03446"/>
    </source>
</evidence>
<dbReference type="Proteomes" id="UP000271554">
    <property type="component" value="Chromosome"/>
</dbReference>
<dbReference type="GO" id="GO:0050661">
    <property type="term" value="F:NADP binding"/>
    <property type="evidence" value="ECO:0007669"/>
    <property type="project" value="InterPro"/>
</dbReference>
<dbReference type="PANTHER" id="PTHR43580">
    <property type="entry name" value="OXIDOREDUCTASE GLYR1-RELATED"/>
    <property type="match status" value="1"/>
</dbReference>
<feature type="domain" description="6-phosphogluconate dehydrogenase NADP-binding" evidence="4">
    <location>
        <begin position="1"/>
        <end position="142"/>
    </location>
</feature>
<dbReference type="SUPFAM" id="SSF51735">
    <property type="entry name" value="NAD(P)-binding Rossmann-fold domains"/>
    <property type="match status" value="1"/>
</dbReference>
<dbReference type="PIRSF" id="PIRSF000103">
    <property type="entry name" value="HIBADH"/>
    <property type="match status" value="1"/>
</dbReference>
<evidence type="ECO:0000313" key="5">
    <source>
        <dbReference type="EMBL" id="AYG83102.1"/>
    </source>
</evidence>
<dbReference type="InterPro" id="IPR006115">
    <property type="entry name" value="6PGDH_NADP-bd"/>
</dbReference>
<proteinExistence type="inferred from homology"/>
<organism evidence="5 6">
    <name type="scientific">Streptomyces hundungensis</name>
    <dbReference type="NCBI Taxonomy" id="1077946"/>
    <lineage>
        <taxon>Bacteria</taxon>
        <taxon>Bacillati</taxon>
        <taxon>Actinomycetota</taxon>
        <taxon>Actinomycetes</taxon>
        <taxon>Kitasatosporales</taxon>
        <taxon>Streptomycetaceae</taxon>
        <taxon>Streptomyces</taxon>
    </lineage>
</organism>
<dbReference type="EC" id="1.1.1.60" evidence="5"/>
<evidence type="ECO:0000256" key="3">
    <source>
        <dbReference type="PIRSR" id="PIRSR000103-1"/>
    </source>
</evidence>
<comment type="similarity">
    <text evidence="1">Belongs to the HIBADH-related family.</text>
</comment>
<dbReference type="Gene3D" id="3.40.50.720">
    <property type="entry name" value="NAD(P)-binding Rossmann-like Domain"/>
    <property type="match status" value="1"/>
</dbReference>